<dbReference type="NCBIfam" id="NF003810">
    <property type="entry name" value="PRK05399.1"/>
    <property type="match status" value="1"/>
</dbReference>
<evidence type="ECO:0000256" key="7">
    <source>
        <dbReference type="ARBA" id="ARBA00023204"/>
    </source>
</evidence>
<dbReference type="OrthoDB" id="9802448at2"/>
<dbReference type="InterPro" id="IPR007860">
    <property type="entry name" value="DNA_mmatch_repair_MutS_con_dom"/>
</dbReference>
<dbReference type="Gene3D" id="3.40.50.300">
    <property type="entry name" value="P-loop containing nucleotide triphosphate hydrolases"/>
    <property type="match status" value="1"/>
</dbReference>
<evidence type="ECO:0000259" key="11">
    <source>
        <dbReference type="PROSITE" id="PS00486"/>
    </source>
</evidence>
<keyword evidence="7 9" id="KW-0234">DNA repair</keyword>
<dbReference type="FunFam" id="3.40.1170.10:FF:000001">
    <property type="entry name" value="DNA mismatch repair protein MutS"/>
    <property type="match status" value="1"/>
</dbReference>
<dbReference type="CDD" id="cd03284">
    <property type="entry name" value="ABC_MutS1"/>
    <property type="match status" value="1"/>
</dbReference>
<evidence type="ECO:0000256" key="8">
    <source>
        <dbReference type="ARBA" id="ARBA00024647"/>
    </source>
</evidence>
<reference evidence="12 13" key="1">
    <citation type="submission" date="2019-02" db="EMBL/GenBank/DDBJ databases">
        <title>Deep-cultivation of Planctomycetes and their phenomic and genomic characterization uncovers novel biology.</title>
        <authorList>
            <person name="Wiegand S."/>
            <person name="Jogler M."/>
            <person name="Boedeker C."/>
            <person name="Pinto D."/>
            <person name="Vollmers J."/>
            <person name="Rivas-Marin E."/>
            <person name="Kohn T."/>
            <person name="Peeters S.H."/>
            <person name="Heuer A."/>
            <person name="Rast P."/>
            <person name="Oberbeckmann S."/>
            <person name="Bunk B."/>
            <person name="Jeske O."/>
            <person name="Meyerdierks A."/>
            <person name="Storesund J.E."/>
            <person name="Kallscheuer N."/>
            <person name="Luecker S."/>
            <person name="Lage O.M."/>
            <person name="Pohl T."/>
            <person name="Merkel B.J."/>
            <person name="Hornburger P."/>
            <person name="Mueller R.-W."/>
            <person name="Bruemmer F."/>
            <person name="Labrenz M."/>
            <person name="Spormann A.M."/>
            <person name="Op Den Camp H."/>
            <person name="Overmann J."/>
            <person name="Amann R."/>
            <person name="Jetten M.S.M."/>
            <person name="Mascher T."/>
            <person name="Medema M.H."/>
            <person name="Devos D.P."/>
            <person name="Kaster A.-K."/>
            <person name="Ovreas L."/>
            <person name="Rohde M."/>
            <person name="Galperin M.Y."/>
            <person name="Jogler C."/>
        </authorList>
    </citation>
    <scope>NUCLEOTIDE SEQUENCE [LARGE SCALE GENOMIC DNA]</scope>
    <source>
        <strain evidence="12 13">KOR34</strain>
    </source>
</reference>
<comment type="function">
    <text evidence="8 9">This protein is involved in the repair of mismatches in DNA. It is possible that it carries out the mismatch recognition step. This protein has a weak ATPase activity.</text>
</comment>
<evidence type="ECO:0000256" key="10">
    <source>
        <dbReference type="RuleBase" id="RU003756"/>
    </source>
</evidence>
<dbReference type="Pfam" id="PF05192">
    <property type="entry name" value="MutS_III"/>
    <property type="match status" value="1"/>
</dbReference>
<dbReference type="PANTHER" id="PTHR11361">
    <property type="entry name" value="DNA MISMATCH REPAIR PROTEIN MUTS FAMILY MEMBER"/>
    <property type="match status" value="1"/>
</dbReference>
<accession>A0A5C5VE65</accession>
<dbReference type="FunFam" id="1.10.1420.10:FF:000001">
    <property type="entry name" value="DNA mismatch repair protein MutS"/>
    <property type="match status" value="1"/>
</dbReference>
<dbReference type="GO" id="GO:0140664">
    <property type="term" value="F:ATP-dependent DNA damage sensor activity"/>
    <property type="evidence" value="ECO:0007669"/>
    <property type="project" value="InterPro"/>
</dbReference>
<dbReference type="Gene3D" id="3.30.420.110">
    <property type="entry name" value="MutS, connector domain"/>
    <property type="match status" value="1"/>
</dbReference>
<evidence type="ECO:0000313" key="12">
    <source>
        <dbReference type="EMBL" id="TWT36914.1"/>
    </source>
</evidence>
<dbReference type="InterPro" id="IPR007696">
    <property type="entry name" value="DNA_mismatch_repair_MutS_core"/>
</dbReference>
<keyword evidence="6 9" id="KW-0238">DNA-binding</keyword>
<dbReference type="Pfam" id="PF05190">
    <property type="entry name" value="MutS_IV"/>
    <property type="match status" value="1"/>
</dbReference>
<evidence type="ECO:0000256" key="6">
    <source>
        <dbReference type="ARBA" id="ARBA00023125"/>
    </source>
</evidence>
<dbReference type="EMBL" id="SIHJ01000001">
    <property type="protein sequence ID" value="TWT36914.1"/>
    <property type="molecule type" value="Genomic_DNA"/>
</dbReference>
<dbReference type="GO" id="GO:0005829">
    <property type="term" value="C:cytosol"/>
    <property type="evidence" value="ECO:0007669"/>
    <property type="project" value="TreeGrafter"/>
</dbReference>
<evidence type="ECO:0000256" key="1">
    <source>
        <dbReference type="ARBA" id="ARBA00006271"/>
    </source>
</evidence>
<sequence>MSLSPMMQQYHQAKEAAGDALLLFRMGDFYELFYQDAKDAAELLGITLTARDKGDAARGIEPTPMSGFPHHQLDQYLARIVRAGRRAAICDQMEDPKQAKGIVRREVTRIVSPGTLTEDGLLDPKSSNFLAAIVPAGEQTGLAWVDVSTGRFHAAAMATDRLSDQIVRIAPSECLLSDDLPDPADLPERCTRTRRPGWAFGQQVAAEALKKLLGVKSLDGFGFEEDSERDALAIRAAGAIVDYLQETQRSRLGHIDRLLPFENESTLQIDAATWRSLEIAHTLRDGRREGALLGVIDRTVTSPGARLLAEWLRGPLTDAERINGRLDAVAELVDAPSLTDAVREKLRAVYDIERLVSRVTTGRASPRDLSCVGRTLAGLPALKAKLSGRSSERLAQIEQRIDLCPELRAKLEAALEDDCPHQARDGGFVRPGFLPELDECRELMAGGKQWIAKYQAQQVEETGIPSMKVGFNKVFGYYLEVTHAHRDKIPDSFIRKQTLKNAERYITPELKEYEEKVLSAEERVKEIELRVFAELCEQVIEAGRRLLSTAAALAELDVLAGLADLARSRAYTRPTITDAPVLDVEEGRHPVLDVMQPEGQFVPNGVSCAARTEDPEALLNSGAPKPDTRNPETSPSLLLITGPNMAGKSTYIRQTALITLLAQIGSFVPAKRATVGVADRLFARVGASDELSRGQSTFMVEMTETARILNTATRRSLVVLDEIGRGTSTYDGLSLAWAIAECLHNDIGCRALFATHYHELTDLADQLDGVANRSVAVHEHQGDVVFLHQIVEGAADKSYGIHVAKLAGVPRGVNQRAQEILSKLESQHDAETQLTPVEAQPVVSKPAAPADGLQLQLFDAYEHPLVDKIRRLEIDGTTPIDALLMLREWKESLGS</sequence>
<dbReference type="HAMAP" id="MF_00096">
    <property type="entry name" value="MutS"/>
    <property type="match status" value="1"/>
</dbReference>
<proteinExistence type="inferred from homology"/>
<evidence type="ECO:0000256" key="9">
    <source>
        <dbReference type="HAMAP-Rule" id="MF_00096"/>
    </source>
</evidence>
<dbReference type="SMART" id="SM00533">
    <property type="entry name" value="MUTSd"/>
    <property type="match status" value="1"/>
</dbReference>
<dbReference type="GO" id="GO:0030983">
    <property type="term" value="F:mismatched DNA binding"/>
    <property type="evidence" value="ECO:0007669"/>
    <property type="project" value="InterPro"/>
</dbReference>
<dbReference type="RefSeq" id="WP_146564223.1">
    <property type="nucleotide sequence ID" value="NZ_SIHJ01000001.1"/>
</dbReference>
<dbReference type="Pfam" id="PF05188">
    <property type="entry name" value="MutS_II"/>
    <property type="match status" value="1"/>
</dbReference>
<dbReference type="InterPro" id="IPR016151">
    <property type="entry name" value="DNA_mismatch_repair_MutS_N"/>
</dbReference>
<keyword evidence="5 9" id="KW-0067">ATP-binding</keyword>
<evidence type="ECO:0000313" key="13">
    <source>
        <dbReference type="Proteomes" id="UP000316714"/>
    </source>
</evidence>
<dbReference type="Gene3D" id="3.40.1170.10">
    <property type="entry name" value="DNA repair protein MutS, domain I"/>
    <property type="match status" value="1"/>
</dbReference>
<dbReference type="InterPro" id="IPR036678">
    <property type="entry name" value="MutS_con_dom_sf"/>
</dbReference>
<evidence type="ECO:0000256" key="4">
    <source>
        <dbReference type="ARBA" id="ARBA00022763"/>
    </source>
</evidence>
<dbReference type="InterPro" id="IPR027417">
    <property type="entry name" value="P-loop_NTPase"/>
</dbReference>
<keyword evidence="4 9" id="KW-0227">DNA damage</keyword>
<feature type="domain" description="DNA mismatch repair proteins mutS family" evidence="11">
    <location>
        <begin position="716"/>
        <end position="732"/>
    </location>
</feature>
<comment type="caution">
    <text evidence="12">The sequence shown here is derived from an EMBL/GenBank/DDBJ whole genome shotgun (WGS) entry which is preliminary data.</text>
</comment>
<dbReference type="SUPFAM" id="SSF53150">
    <property type="entry name" value="DNA repair protein MutS, domain II"/>
    <property type="match status" value="1"/>
</dbReference>
<dbReference type="SMART" id="SM00534">
    <property type="entry name" value="MUTSac"/>
    <property type="match status" value="1"/>
</dbReference>
<dbReference type="InterPro" id="IPR017261">
    <property type="entry name" value="DNA_mismatch_repair_MutS/MSH"/>
</dbReference>
<keyword evidence="3 9" id="KW-0547">Nucleotide-binding</keyword>
<dbReference type="Gene3D" id="1.10.1420.10">
    <property type="match status" value="2"/>
</dbReference>
<evidence type="ECO:0000256" key="3">
    <source>
        <dbReference type="ARBA" id="ARBA00022741"/>
    </source>
</evidence>
<organism evidence="12 13">
    <name type="scientific">Posidoniimonas corsicana</name>
    <dbReference type="NCBI Taxonomy" id="1938618"/>
    <lineage>
        <taxon>Bacteria</taxon>
        <taxon>Pseudomonadati</taxon>
        <taxon>Planctomycetota</taxon>
        <taxon>Planctomycetia</taxon>
        <taxon>Pirellulales</taxon>
        <taxon>Lacipirellulaceae</taxon>
        <taxon>Posidoniimonas</taxon>
    </lineage>
</organism>
<dbReference type="Proteomes" id="UP000316714">
    <property type="component" value="Unassembled WGS sequence"/>
</dbReference>
<feature type="binding site" evidence="9">
    <location>
        <begin position="642"/>
        <end position="649"/>
    </location>
    <ligand>
        <name>ATP</name>
        <dbReference type="ChEBI" id="CHEBI:30616"/>
    </ligand>
</feature>
<evidence type="ECO:0000256" key="5">
    <source>
        <dbReference type="ARBA" id="ARBA00022840"/>
    </source>
</evidence>
<comment type="similarity">
    <text evidence="1 9 10">Belongs to the DNA mismatch repair MutS family.</text>
</comment>
<dbReference type="SUPFAM" id="SSF55271">
    <property type="entry name" value="DNA repair protein MutS, domain I"/>
    <property type="match status" value="1"/>
</dbReference>
<dbReference type="GO" id="GO:0005524">
    <property type="term" value="F:ATP binding"/>
    <property type="evidence" value="ECO:0007669"/>
    <property type="project" value="UniProtKB-UniRule"/>
</dbReference>
<dbReference type="PANTHER" id="PTHR11361:SF34">
    <property type="entry name" value="DNA MISMATCH REPAIR PROTEIN MSH1, MITOCHONDRIAL"/>
    <property type="match status" value="1"/>
</dbReference>
<dbReference type="PIRSF" id="PIRSF037677">
    <property type="entry name" value="DNA_mis_repair_Msh6"/>
    <property type="match status" value="1"/>
</dbReference>
<keyword evidence="13" id="KW-1185">Reference proteome</keyword>
<dbReference type="Pfam" id="PF01624">
    <property type="entry name" value="MutS_I"/>
    <property type="match status" value="1"/>
</dbReference>
<name>A0A5C5VE65_9BACT</name>
<dbReference type="InterPro" id="IPR036187">
    <property type="entry name" value="DNA_mismatch_repair_MutS_sf"/>
</dbReference>
<evidence type="ECO:0000256" key="2">
    <source>
        <dbReference type="ARBA" id="ARBA00021982"/>
    </source>
</evidence>
<dbReference type="GO" id="GO:0003684">
    <property type="term" value="F:damaged DNA binding"/>
    <property type="evidence" value="ECO:0007669"/>
    <property type="project" value="UniProtKB-UniRule"/>
</dbReference>
<dbReference type="GO" id="GO:0006298">
    <property type="term" value="P:mismatch repair"/>
    <property type="evidence" value="ECO:0007669"/>
    <property type="project" value="UniProtKB-UniRule"/>
</dbReference>
<dbReference type="Pfam" id="PF00488">
    <property type="entry name" value="MutS_V"/>
    <property type="match status" value="1"/>
</dbReference>
<dbReference type="SUPFAM" id="SSF52540">
    <property type="entry name" value="P-loop containing nucleoside triphosphate hydrolases"/>
    <property type="match status" value="1"/>
</dbReference>
<gene>
    <name evidence="9 12" type="primary">mutS</name>
    <name evidence="12" type="ORF">KOR34_18590</name>
</gene>
<dbReference type="SUPFAM" id="SSF48334">
    <property type="entry name" value="DNA repair protein MutS, domain III"/>
    <property type="match status" value="1"/>
</dbReference>
<protein>
    <recommendedName>
        <fullName evidence="2 9">DNA mismatch repair protein MutS</fullName>
    </recommendedName>
</protein>
<dbReference type="InterPro" id="IPR045076">
    <property type="entry name" value="MutS"/>
</dbReference>
<dbReference type="InterPro" id="IPR000432">
    <property type="entry name" value="DNA_mismatch_repair_MutS_C"/>
</dbReference>
<dbReference type="InterPro" id="IPR007695">
    <property type="entry name" value="DNA_mismatch_repair_MutS-lik_N"/>
</dbReference>
<dbReference type="InterPro" id="IPR005748">
    <property type="entry name" value="DNA_mismatch_repair_MutS"/>
</dbReference>
<dbReference type="AlphaFoldDB" id="A0A5C5VE65"/>
<dbReference type="PROSITE" id="PS00486">
    <property type="entry name" value="DNA_MISMATCH_REPAIR_2"/>
    <property type="match status" value="1"/>
</dbReference>
<dbReference type="InterPro" id="IPR007861">
    <property type="entry name" value="DNA_mismatch_repair_MutS_clamp"/>
</dbReference>